<dbReference type="AlphaFoldDB" id="S3W8R1"/>
<comment type="caution">
    <text evidence="2">The sequence shown here is derived from an EMBL/GenBank/DDBJ whole genome shotgun (WGS) entry which is preliminary data.</text>
</comment>
<feature type="signal peptide" evidence="1">
    <location>
        <begin position="1"/>
        <end position="24"/>
    </location>
</feature>
<accession>S3W8R1</accession>
<evidence type="ECO:0000256" key="1">
    <source>
        <dbReference type="SAM" id="SignalP"/>
    </source>
</evidence>
<protein>
    <recommendedName>
        <fullName evidence="4">Lipoprotein</fullName>
    </recommendedName>
</protein>
<sequence length="358" mass="42469">MNPSVITVSLFFLAVLLVSPASFAQEQEIDPLLRQPWFSDQEKKEELLHNKLQSAFRLSAHYVWKTDSRGRNYRFYKDGRVEFVIDRDWKEVFPKTEELDLHYSEAESLRKHASPYAAIRLLKGMTVCYNLRYGKLTTESSRKASSLLGQYLDFYSHKEKEIFRLTDPFGCLHAGSLRLRSTDYAYSLDLDPNLRYLFPDEDREFSGEDSDLRWQVHRFYRNLPTETLPKNWESEYRKNSEGLLFFRPDRILFTIGTSLHFHPLAFDAKNYYLVWDALRGINARTMHEWNYLRKKEDNIYRTTFTATTPDGRRTKMVILEKFYLRGRRGLLFTLSFPEQYEPEAKKIWDGFSSSVVVE</sequence>
<proteinExistence type="predicted"/>
<dbReference type="NCBIfam" id="NF047681">
    <property type="entry name" value="LIC10775_fam"/>
    <property type="match status" value="1"/>
</dbReference>
<keyword evidence="3" id="KW-1185">Reference proteome</keyword>
<dbReference type="EMBL" id="AKWZ02000001">
    <property type="protein sequence ID" value="EPG76417.1"/>
    <property type="molecule type" value="Genomic_DNA"/>
</dbReference>
<dbReference type="Proteomes" id="UP000014540">
    <property type="component" value="Unassembled WGS sequence"/>
</dbReference>
<organism evidence="2 3">
    <name type="scientific">Leptospira fainei serovar Hurstbridge str. BUT 6</name>
    <dbReference type="NCBI Taxonomy" id="1193011"/>
    <lineage>
        <taxon>Bacteria</taxon>
        <taxon>Pseudomonadati</taxon>
        <taxon>Spirochaetota</taxon>
        <taxon>Spirochaetia</taxon>
        <taxon>Leptospirales</taxon>
        <taxon>Leptospiraceae</taxon>
        <taxon>Leptospira</taxon>
    </lineage>
</organism>
<evidence type="ECO:0008006" key="4">
    <source>
        <dbReference type="Google" id="ProtNLM"/>
    </source>
</evidence>
<name>S3W8R1_9LEPT</name>
<feature type="chain" id="PRO_5004513436" description="Lipoprotein" evidence="1">
    <location>
        <begin position="25"/>
        <end position="358"/>
    </location>
</feature>
<dbReference type="STRING" id="1193011.LEP1GSC058_1251"/>
<gene>
    <name evidence="2" type="ORF">LEP1GSC058_1251</name>
</gene>
<evidence type="ECO:0000313" key="3">
    <source>
        <dbReference type="Proteomes" id="UP000014540"/>
    </source>
</evidence>
<keyword evidence="1" id="KW-0732">Signal</keyword>
<reference evidence="2" key="1">
    <citation type="submission" date="2013-04" db="EMBL/GenBank/DDBJ databases">
        <authorList>
            <person name="Harkins D.M."/>
            <person name="Durkin A.S."/>
            <person name="Selengut J.D."/>
            <person name="Sanka R."/>
            <person name="DePew J."/>
            <person name="Purushe J."/>
            <person name="Ahmed A."/>
            <person name="van der Linden H."/>
            <person name="Goris M.G.A."/>
            <person name="Hartskeerl R.A."/>
            <person name="Vinetz J.M."/>
            <person name="Sutton G.G."/>
            <person name="Nelson W.C."/>
            <person name="Fouts D.E."/>
        </authorList>
    </citation>
    <scope>NUCLEOTIDE SEQUENCE [LARGE SCALE GENOMIC DNA]</scope>
    <source>
        <strain evidence="2">BUT 6</strain>
    </source>
</reference>
<evidence type="ECO:0000313" key="2">
    <source>
        <dbReference type="EMBL" id="EPG76417.1"/>
    </source>
</evidence>